<sequence length="133" mass="15705">MATREGIYVGGHEIIERYVGSKLVWQKWRFLKRFNNLKSAFIYPHSSNTVAVDGNFISLASSFDSENRKLKLINYSNYDTEVFYANRVYVYTRYSGENNYIADKQLHIEFDSNQEASDFKQRYHSGTIDIYIR</sequence>
<gene>
    <name evidence="1" type="ORF">STYK_10710</name>
</gene>
<dbReference type="RefSeq" id="WP_261804661.1">
    <property type="nucleotide sequence ID" value="NZ_AP024523.1"/>
</dbReference>
<name>A0ABM7UUD7_9STRE</name>
<accession>A0ABM7UUD7</accession>
<dbReference type="EMBL" id="AP024523">
    <property type="protein sequence ID" value="BDB09257.1"/>
    <property type="molecule type" value="Genomic_DNA"/>
</dbReference>
<protein>
    <submittedName>
        <fullName evidence="1">Uncharacterized protein</fullName>
    </submittedName>
</protein>
<reference evidence="1" key="1">
    <citation type="journal article" date="2022" name="J Glob Antimicrob Resist">
        <title>Identification and characterisation of a novel multidrug-resistant streptococcus, Streptococcus toyakuensis sp. nov., from a blood sample.</title>
        <authorList>
            <person name="Wajima T."/>
            <person name="Hagimoto A."/>
            <person name="Tanaka E."/>
            <person name="Kawamura Y."/>
            <person name="Nakaminami H."/>
        </authorList>
    </citation>
    <scope>NUCLEOTIDE SEQUENCE</scope>
    <source>
        <strain evidence="1">TP1632</strain>
    </source>
</reference>
<proteinExistence type="predicted"/>
<keyword evidence="2" id="KW-1185">Reference proteome</keyword>
<evidence type="ECO:0000313" key="1">
    <source>
        <dbReference type="EMBL" id="BDB09257.1"/>
    </source>
</evidence>
<dbReference type="Proteomes" id="UP001060027">
    <property type="component" value="Chromosome"/>
</dbReference>
<organism evidence="1 2">
    <name type="scientific">Streptococcus toyakuensis</name>
    <dbReference type="NCBI Taxonomy" id="2819619"/>
    <lineage>
        <taxon>Bacteria</taxon>
        <taxon>Bacillati</taxon>
        <taxon>Bacillota</taxon>
        <taxon>Bacilli</taxon>
        <taxon>Lactobacillales</taxon>
        <taxon>Streptococcaceae</taxon>
        <taxon>Streptococcus</taxon>
        <taxon>Streptococcus mitis group</taxon>
    </lineage>
</organism>
<evidence type="ECO:0000313" key="2">
    <source>
        <dbReference type="Proteomes" id="UP001060027"/>
    </source>
</evidence>